<comment type="similarity">
    <text evidence="1">Belongs to the guanylate kinase family.</text>
</comment>
<dbReference type="GO" id="GO:0005829">
    <property type="term" value="C:cytosol"/>
    <property type="evidence" value="ECO:0007669"/>
    <property type="project" value="TreeGrafter"/>
</dbReference>
<dbReference type="eggNOG" id="KOG0707">
    <property type="taxonomic scope" value="Eukaryota"/>
</dbReference>
<evidence type="ECO:0000313" key="10">
    <source>
        <dbReference type="EMBL" id="KTB41684.1"/>
    </source>
</evidence>
<dbReference type="InterPro" id="IPR008144">
    <property type="entry name" value="Guanylate_kin-like_dom"/>
</dbReference>
<dbReference type="PROSITE" id="PS50052">
    <property type="entry name" value="GUANYLATE_KINASE_2"/>
    <property type="match status" value="1"/>
</dbReference>
<evidence type="ECO:0000256" key="4">
    <source>
        <dbReference type="ARBA" id="ARBA00022679"/>
    </source>
</evidence>
<reference evidence="10 11" key="1">
    <citation type="submission" date="2015-12" db="EMBL/GenBank/DDBJ databases">
        <title>Draft genome sequence of Moniliophthora roreri, the causal agent of frosty pod rot of cacao.</title>
        <authorList>
            <person name="Aime M.C."/>
            <person name="Diaz-Valderrama J.R."/>
            <person name="Kijpornyongpan T."/>
            <person name="Phillips-Mora W."/>
        </authorList>
    </citation>
    <scope>NUCLEOTIDE SEQUENCE [LARGE SCALE GENOMIC DNA]</scope>
    <source>
        <strain evidence="10 11">MCA 2952</strain>
    </source>
</reference>
<name>A0A0W0FZG0_MONRR</name>
<proteinExistence type="inferred from homology"/>
<keyword evidence="7" id="KW-0067">ATP-binding</keyword>
<evidence type="ECO:0000256" key="3">
    <source>
        <dbReference type="ARBA" id="ARBA00016296"/>
    </source>
</evidence>
<keyword evidence="4" id="KW-0808">Transferase</keyword>
<evidence type="ECO:0000313" key="11">
    <source>
        <dbReference type="Proteomes" id="UP000054988"/>
    </source>
</evidence>
<dbReference type="SUPFAM" id="SSF52540">
    <property type="entry name" value="P-loop containing nucleoside triphosphate hydrolases"/>
    <property type="match status" value="1"/>
</dbReference>
<evidence type="ECO:0000256" key="6">
    <source>
        <dbReference type="ARBA" id="ARBA00022777"/>
    </source>
</evidence>
<dbReference type="GO" id="GO:0004385">
    <property type="term" value="F:GMP kinase activity"/>
    <property type="evidence" value="ECO:0007669"/>
    <property type="project" value="UniProtKB-EC"/>
</dbReference>
<dbReference type="GO" id="GO:0005524">
    <property type="term" value="F:ATP binding"/>
    <property type="evidence" value="ECO:0007669"/>
    <property type="project" value="UniProtKB-KW"/>
</dbReference>
<evidence type="ECO:0000256" key="7">
    <source>
        <dbReference type="ARBA" id="ARBA00022840"/>
    </source>
</evidence>
<dbReference type="Gene3D" id="3.40.50.300">
    <property type="entry name" value="P-loop containing nucleotide triphosphate hydrolases"/>
    <property type="match status" value="1"/>
</dbReference>
<dbReference type="InterPro" id="IPR027417">
    <property type="entry name" value="P-loop_NTPase"/>
</dbReference>
<dbReference type="Gene3D" id="3.30.63.10">
    <property type="entry name" value="Guanylate Kinase phosphate binding domain"/>
    <property type="match status" value="1"/>
</dbReference>
<protein>
    <recommendedName>
        <fullName evidence="3">Guanylate kinase</fullName>
        <ecNumber evidence="2">2.7.4.8</ecNumber>
    </recommendedName>
    <alternativeName>
        <fullName evidence="8">GMP kinase</fullName>
    </alternativeName>
</protein>
<feature type="domain" description="Guanylate kinase-like" evidence="9">
    <location>
        <begin position="8"/>
        <end position="190"/>
    </location>
</feature>
<comment type="caution">
    <text evidence="10">The sequence shown here is derived from an EMBL/GenBank/DDBJ whole genome shotgun (WGS) entry which is preliminary data.</text>
</comment>
<evidence type="ECO:0000256" key="5">
    <source>
        <dbReference type="ARBA" id="ARBA00022741"/>
    </source>
</evidence>
<dbReference type="EC" id="2.7.4.8" evidence="2"/>
<keyword evidence="5" id="KW-0547">Nucleotide-binding</keyword>
<dbReference type="FunFam" id="3.30.63.10:FF:000002">
    <property type="entry name" value="Guanylate kinase 1"/>
    <property type="match status" value="1"/>
</dbReference>
<dbReference type="SMART" id="SM00072">
    <property type="entry name" value="GuKc"/>
    <property type="match status" value="1"/>
</dbReference>
<gene>
    <name evidence="10" type="ORF">WG66_5833</name>
</gene>
<dbReference type="PANTHER" id="PTHR23117:SF13">
    <property type="entry name" value="GUANYLATE KINASE"/>
    <property type="match status" value="1"/>
</dbReference>
<dbReference type="InterPro" id="IPR020590">
    <property type="entry name" value="Guanylate_kinase_CS"/>
</dbReference>
<dbReference type="InterPro" id="IPR008145">
    <property type="entry name" value="GK/Ca_channel_bsu"/>
</dbReference>
<evidence type="ECO:0000256" key="8">
    <source>
        <dbReference type="ARBA" id="ARBA00030128"/>
    </source>
</evidence>
<dbReference type="PANTHER" id="PTHR23117">
    <property type="entry name" value="GUANYLATE KINASE-RELATED"/>
    <property type="match status" value="1"/>
</dbReference>
<evidence type="ECO:0000259" key="9">
    <source>
        <dbReference type="PROSITE" id="PS50052"/>
    </source>
</evidence>
<organism evidence="10 11">
    <name type="scientific">Moniliophthora roreri</name>
    <name type="common">Frosty pod rot fungus</name>
    <name type="synonym">Monilia roreri</name>
    <dbReference type="NCBI Taxonomy" id="221103"/>
    <lineage>
        <taxon>Eukaryota</taxon>
        <taxon>Fungi</taxon>
        <taxon>Dikarya</taxon>
        <taxon>Basidiomycota</taxon>
        <taxon>Agaricomycotina</taxon>
        <taxon>Agaricomycetes</taxon>
        <taxon>Agaricomycetidae</taxon>
        <taxon>Agaricales</taxon>
        <taxon>Marasmiineae</taxon>
        <taxon>Marasmiaceae</taxon>
        <taxon>Moniliophthora</taxon>
    </lineage>
</organism>
<evidence type="ECO:0000256" key="2">
    <source>
        <dbReference type="ARBA" id="ARBA00012961"/>
    </source>
</evidence>
<dbReference type="Pfam" id="PF00625">
    <property type="entry name" value="Guanylate_kin"/>
    <property type="match status" value="1"/>
</dbReference>
<dbReference type="CDD" id="cd00071">
    <property type="entry name" value="GMPK"/>
    <property type="match status" value="1"/>
</dbReference>
<evidence type="ECO:0000256" key="1">
    <source>
        <dbReference type="ARBA" id="ARBA00005790"/>
    </source>
</evidence>
<keyword evidence="6" id="KW-0418">Kinase</keyword>
<accession>A0A0W0FZG0</accession>
<dbReference type="PROSITE" id="PS00856">
    <property type="entry name" value="GUANYLATE_KINASE_1"/>
    <property type="match status" value="1"/>
</dbReference>
<sequence length="204" mass="22782">MAPFPDFLRPLVLSGPSGVGKSTLLRRLFAELPDKFGFSVSHTTRAPRPGETDGKEYHFVTREKFLELIKEGAFIEHAEFSGNFYGTSFQTVREVEKQGRRCILDIEAQGVRQIKATNLNPVYCFISPPSMSALRERLQGRGTETEASVQKRLFIALKEIEFAKEPNVHDVVIINDIVDRAYAMLKSVALGEKIAGDALPPLDD</sequence>
<dbReference type="InterPro" id="IPR017665">
    <property type="entry name" value="Guanylate_kinase"/>
</dbReference>
<dbReference type="EMBL" id="LATX01001438">
    <property type="protein sequence ID" value="KTB41684.1"/>
    <property type="molecule type" value="Genomic_DNA"/>
</dbReference>
<dbReference type="FunFam" id="3.40.50.300:FF:000776">
    <property type="entry name" value="Guanylate kinase 2"/>
    <property type="match status" value="1"/>
</dbReference>
<dbReference type="AlphaFoldDB" id="A0A0W0FZG0"/>
<dbReference type="Proteomes" id="UP000054988">
    <property type="component" value="Unassembled WGS sequence"/>
</dbReference>
<dbReference type="NCBIfam" id="TIGR03263">
    <property type="entry name" value="guanyl_kin"/>
    <property type="match status" value="1"/>
</dbReference>